<evidence type="ECO:0000256" key="1">
    <source>
        <dbReference type="SAM" id="Coils"/>
    </source>
</evidence>
<organism evidence="4 5">
    <name type="scientific">Naumovozyma dairenensis (strain ATCC 10597 / BCRC 20456 / CBS 421 / NBRC 0211 / NRRL Y-12639)</name>
    <name type="common">Saccharomyces dairenensis</name>
    <dbReference type="NCBI Taxonomy" id="1071378"/>
    <lineage>
        <taxon>Eukaryota</taxon>
        <taxon>Fungi</taxon>
        <taxon>Dikarya</taxon>
        <taxon>Ascomycota</taxon>
        <taxon>Saccharomycotina</taxon>
        <taxon>Saccharomycetes</taxon>
        <taxon>Saccharomycetales</taxon>
        <taxon>Saccharomycetaceae</taxon>
        <taxon>Naumovozyma</taxon>
    </lineage>
</organism>
<dbReference type="GO" id="GO:0034982">
    <property type="term" value="P:mitochondrial protein processing"/>
    <property type="evidence" value="ECO:0007669"/>
    <property type="project" value="EnsemblFungi"/>
</dbReference>
<keyword evidence="2" id="KW-0472">Membrane</keyword>
<evidence type="ECO:0000259" key="3">
    <source>
        <dbReference type="PROSITE" id="PS50033"/>
    </source>
</evidence>
<dbReference type="Pfam" id="PF00789">
    <property type="entry name" value="UBX"/>
    <property type="match status" value="1"/>
</dbReference>
<dbReference type="OrthoDB" id="1026733at2759"/>
<sequence>MGQQSKTDSTRYKKKRRTITQIMPIITSGAQEFHLSHEEEDKLNEFQTITNFPEDEIPNIIKLLQNNGWNLEISLSRYFDNDWKESLNAPPVPSHPLASPPLPVDDNLNQALPLRPAANDFNPFPFIPQLRLISKLPLGFKEKYRMIGLQPTAKSSLSSTNPLIFMLMILPNLIFKLGSFIWSLLTMGLFKGKEEKANNVIGEGKYRICSIPKNPQYVEFNEIQKNKLKMIVDDFTALADEKKDNNSSLICWDLSFNEFLDVCKNEFKFGLIVLVGDLLGKTEEENEKLEGIEEISVDNESQQIDMNSQLFVDKILNDERIVQLLRSHSDDLIVYFGSVVELETWLIAKQLNLKYTPECLLIGNVMNGNGNVTKLSILSKLKVTTVKRFTKSFNSAVAKYQPELVISRNEKNELDLARQIKLSQEEAYENSLKQDQLKEQQKEMERQTMELMKRKEEMMKIEESYKHVKWLHSCLQILEDDYSKKPEGSEPQKMATLQIRTSQGTRLVRKFDSRATLHDIYINIGCHLFLDNHSLDLNEWTKSIVDKIKNLSDNDTVLCFKDREIIEDEIIDDANELRAIINEELIKWESQLIGNSEMHGDMETFELDFDFELVSPFPRFIVPTDKNMTVKEVTQLWPNGSLLVEKIAAAEEDEEEEEELEN</sequence>
<dbReference type="SMART" id="SM00166">
    <property type="entry name" value="UBX"/>
    <property type="match status" value="1"/>
</dbReference>
<dbReference type="STRING" id="1071378.G0W7J8"/>
<protein>
    <recommendedName>
        <fullName evidence="3">UBX domain-containing protein</fullName>
    </recommendedName>
</protein>
<dbReference type="GO" id="GO:0005739">
    <property type="term" value="C:mitochondrion"/>
    <property type="evidence" value="ECO:0007669"/>
    <property type="project" value="GOC"/>
</dbReference>
<dbReference type="GeneID" id="11496374"/>
<dbReference type="GO" id="GO:0005811">
    <property type="term" value="C:lipid droplet"/>
    <property type="evidence" value="ECO:0007669"/>
    <property type="project" value="EnsemblFungi"/>
</dbReference>
<dbReference type="PANTHER" id="PTHR23322:SF1">
    <property type="entry name" value="FAS-ASSOCIATED FACTOR 2"/>
    <property type="match status" value="1"/>
</dbReference>
<keyword evidence="2" id="KW-0812">Transmembrane</keyword>
<reference evidence="4 5" key="1">
    <citation type="journal article" date="2011" name="Proc. Natl. Acad. Sci. U.S.A.">
        <title>Evolutionary erosion of yeast sex chromosomes by mating-type switching accidents.</title>
        <authorList>
            <person name="Gordon J.L."/>
            <person name="Armisen D."/>
            <person name="Proux-Wera E."/>
            <person name="Oheigeartaigh S.S."/>
            <person name="Byrne K.P."/>
            <person name="Wolfe K.H."/>
        </authorList>
    </citation>
    <scope>NUCLEOTIDE SEQUENCE [LARGE SCALE GENOMIC DNA]</scope>
    <source>
        <strain evidence="5">ATCC 10597 / BCRC 20456 / CBS 421 / NBRC 0211 / NRRL Y-12639</strain>
    </source>
</reference>
<dbReference type="eggNOG" id="KOG1363">
    <property type="taxonomic scope" value="Eukaryota"/>
</dbReference>
<dbReference type="GO" id="GO:0036503">
    <property type="term" value="P:ERAD pathway"/>
    <property type="evidence" value="ECO:0007669"/>
    <property type="project" value="EnsemblFungi"/>
</dbReference>
<accession>G0W7J8</accession>
<dbReference type="EMBL" id="HE580269">
    <property type="protein sequence ID" value="CCD23759.1"/>
    <property type="molecule type" value="Genomic_DNA"/>
</dbReference>
<dbReference type="GO" id="GO:0043130">
    <property type="term" value="F:ubiquitin binding"/>
    <property type="evidence" value="ECO:0007669"/>
    <property type="project" value="TreeGrafter"/>
</dbReference>
<dbReference type="OMA" id="FYMFIEL"/>
<dbReference type="GO" id="GO:0030674">
    <property type="term" value="F:protein-macromolecule adaptor activity"/>
    <property type="evidence" value="ECO:0007669"/>
    <property type="project" value="EnsemblFungi"/>
</dbReference>
<dbReference type="InterPro" id="IPR001012">
    <property type="entry name" value="UBX_dom"/>
</dbReference>
<dbReference type="GO" id="GO:0000839">
    <property type="term" value="C:Hrd1p ubiquitin ligase ERAD-L complex"/>
    <property type="evidence" value="ECO:0007669"/>
    <property type="project" value="EnsemblFungi"/>
</dbReference>
<dbReference type="Gene3D" id="3.10.20.90">
    <property type="entry name" value="Phosphatidylinositol 3-kinase Catalytic Subunit, Chain A, domain 1"/>
    <property type="match status" value="1"/>
</dbReference>
<dbReference type="Gene3D" id="1.10.8.10">
    <property type="entry name" value="DNA helicase RuvA subunit, C-terminal domain"/>
    <property type="match status" value="1"/>
</dbReference>
<dbReference type="InterPro" id="IPR029071">
    <property type="entry name" value="Ubiquitin-like_domsf"/>
</dbReference>
<dbReference type="InterPro" id="IPR050730">
    <property type="entry name" value="UBX_domain-protein"/>
</dbReference>
<evidence type="ECO:0000313" key="4">
    <source>
        <dbReference type="EMBL" id="CCD23759.1"/>
    </source>
</evidence>
<keyword evidence="5" id="KW-1185">Reference proteome</keyword>
<keyword evidence="2" id="KW-1133">Transmembrane helix</keyword>
<gene>
    <name evidence="4" type="primary">NDAI0C00980</name>
    <name evidence="4" type="ordered locus">NDAI_0C00980</name>
</gene>
<dbReference type="AlphaFoldDB" id="G0W7J8"/>
<proteinExistence type="predicted"/>
<feature type="transmembrane region" description="Helical" evidence="2">
    <location>
        <begin position="163"/>
        <end position="185"/>
    </location>
</feature>
<dbReference type="KEGG" id="ndi:NDAI_0C00980"/>
<dbReference type="GO" id="GO:0000837">
    <property type="term" value="C:Doa10p ubiquitin ligase complex"/>
    <property type="evidence" value="ECO:0007669"/>
    <property type="project" value="EnsemblFungi"/>
</dbReference>
<name>G0W7J8_NAUDC</name>
<dbReference type="Pfam" id="PF14555">
    <property type="entry name" value="UBA_4"/>
    <property type="match status" value="1"/>
</dbReference>
<feature type="coiled-coil region" evidence="1">
    <location>
        <begin position="430"/>
        <end position="457"/>
    </location>
</feature>
<dbReference type="RefSeq" id="XP_003669002.1">
    <property type="nucleotide sequence ID" value="XM_003668954.1"/>
</dbReference>
<dbReference type="GO" id="GO:0005886">
    <property type="term" value="C:plasma membrane"/>
    <property type="evidence" value="ECO:0007669"/>
    <property type="project" value="EnsemblFungi"/>
</dbReference>
<keyword evidence="1" id="KW-0175">Coiled coil</keyword>
<dbReference type="PANTHER" id="PTHR23322">
    <property type="entry name" value="FAS-ASSOCIATED PROTEIN"/>
    <property type="match status" value="1"/>
</dbReference>
<dbReference type="HOGENOM" id="CLU_414514_0_0_1"/>
<dbReference type="GO" id="GO:0034389">
    <property type="term" value="P:lipid droplet organization"/>
    <property type="evidence" value="ECO:0007669"/>
    <property type="project" value="EnsemblFungi"/>
</dbReference>
<dbReference type="Proteomes" id="UP000000689">
    <property type="component" value="Chromosome 3"/>
</dbReference>
<dbReference type="GO" id="GO:0072671">
    <property type="term" value="P:mitochondria-associated ubiquitin-dependent protein catabolic process"/>
    <property type="evidence" value="ECO:0007669"/>
    <property type="project" value="EnsemblFungi"/>
</dbReference>
<dbReference type="PROSITE" id="PS50033">
    <property type="entry name" value="UBX"/>
    <property type="match status" value="1"/>
</dbReference>
<evidence type="ECO:0000313" key="5">
    <source>
        <dbReference type="Proteomes" id="UP000000689"/>
    </source>
</evidence>
<feature type="domain" description="UBX" evidence="3">
    <location>
        <begin position="490"/>
        <end position="521"/>
    </location>
</feature>
<evidence type="ECO:0000256" key="2">
    <source>
        <dbReference type="SAM" id="Phobius"/>
    </source>
</evidence>
<dbReference type="SUPFAM" id="SSF54236">
    <property type="entry name" value="Ubiquitin-like"/>
    <property type="match status" value="1"/>
</dbReference>